<dbReference type="GO" id="GO:0016593">
    <property type="term" value="C:Cdc73/Paf1 complex"/>
    <property type="evidence" value="ECO:0007669"/>
    <property type="project" value="InterPro"/>
</dbReference>
<sequence length="572" mass="62475">MATLQPMETDMASQLQPPPPPPLPVPPAATSQQAAASAGAGADGVPPDSSRHREESSKEKEDRRRKDKERVQKERAEKEKIRKEHARKVLEQQKIQTARRKWQKDSEFLCHLKFRNNLPDPPLGPHFLKIPLSMDKLVQYTPTTLETQHKWKLHCNRDLGVDIDIIDSRSYSVPDKPPTLHPKDAELLQWDKVERGNGAAEAEEGFSRRMQRKQVDTSVTWLKKTVYLTNDPFDAVHKFRSDRQVQMDAKERMQKDMEESRKTDRVSAVLQSFAEANSKKKLVHATNKSLTPEWVMPVLPDAALWGNTYTHVVFDIDPIEEEHLIAGPRQRKRQRADKAIVGNVRKLRKSDGDEFVTGSYMVPKEAGEGGGGGSAEGGEKGAEGGTGFAWVKDYQMNVQNYPAGQGDSGSGSSGAMAHLVFIIDQASSKATFCQLSARVDLANLPAEDQANRGPGMEVARRPPSDEEFQAMGEKVAKDLGVLAAKHMRRAAADAAAVSSRGAGEGVRGGRGYGHGGADGARGGGGGDGDGDSVMTEHLESEGSNVAVKGTDTSEGDEMSRVGMDDSDEDGLN</sequence>
<dbReference type="Proteomes" id="UP000664859">
    <property type="component" value="Unassembled WGS sequence"/>
</dbReference>
<name>A0A835YRH5_9STRA</name>
<dbReference type="PANTHER" id="PTHR23188:SF12">
    <property type="entry name" value="RNA POLYMERASE II-ASSOCIATED FACTOR 1 HOMOLOG"/>
    <property type="match status" value="1"/>
</dbReference>
<accession>A0A835YRH5</accession>
<evidence type="ECO:0000313" key="6">
    <source>
        <dbReference type="Proteomes" id="UP000664859"/>
    </source>
</evidence>
<feature type="compositionally biased region" description="Pro residues" evidence="4">
    <location>
        <begin position="16"/>
        <end position="27"/>
    </location>
</feature>
<feature type="compositionally biased region" description="Gly residues" evidence="4">
    <location>
        <begin position="502"/>
        <end position="527"/>
    </location>
</feature>
<reference evidence="5" key="1">
    <citation type="submission" date="2021-02" db="EMBL/GenBank/DDBJ databases">
        <title>First Annotated Genome of the Yellow-green Alga Tribonema minus.</title>
        <authorList>
            <person name="Mahan K.M."/>
        </authorList>
    </citation>
    <scope>NUCLEOTIDE SEQUENCE</scope>
    <source>
        <strain evidence="5">UTEX B ZZ1240</strain>
    </source>
</reference>
<evidence type="ECO:0000256" key="1">
    <source>
        <dbReference type="ARBA" id="ARBA00004123"/>
    </source>
</evidence>
<protein>
    <submittedName>
        <fullName evidence="5">Paf1-domain-containing protein</fullName>
    </submittedName>
</protein>
<keyword evidence="3" id="KW-0539">Nucleus</keyword>
<dbReference type="PANTHER" id="PTHR23188">
    <property type="entry name" value="RNA POLYMERASE II-ASSOCIATED FACTOR 1 HOMOLOG"/>
    <property type="match status" value="1"/>
</dbReference>
<dbReference type="GO" id="GO:0000993">
    <property type="term" value="F:RNA polymerase II complex binding"/>
    <property type="evidence" value="ECO:0007669"/>
    <property type="project" value="TreeGrafter"/>
</dbReference>
<feature type="region of interest" description="Disordered" evidence="4">
    <location>
        <begin position="1"/>
        <end position="82"/>
    </location>
</feature>
<gene>
    <name evidence="5" type="ORF">JKP88DRAFT_349666</name>
</gene>
<feature type="region of interest" description="Disordered" evidence="4">
    <location>
        <begin position="494"/>
        <end position="572"/>
    </location>
</feature>
<evidence type="ECO:0000313" key="5">
    <source>
        <dbReference type="EMBL" id="KAG5180075.1"/>
    </source>
</evidence>
<evidence type="ECO:0000256" key="4">
    <source>
        <dbReference type="SAM" id="MobiDB-lite"/>
    </source>
</evidence>
<feature type="region of interest" description="Disordered" evidence="4">
    <location>
        <begin position="361"/>
        <end position="384"/>
    </location>
</feature>
<dbReference type="OrthoDB" id="10260285at2759"/>
<dbReference type="GO" id="GO:0003682">
    <property type="term" value="F:chromatin binding"/>
    <property type="evidence" value="ECO:0007669"/>
    <property type="project" value="TreeGrafter"/>
</dbReference>
<comment type="caution">
    <text evidence="5">The sequence shown here is derived from an EMBL/GenBank/DDBJ whole genome shotgun (WGS) entry which is preliminary data.</text>
</comment>
<keyword evidence="6" id="KW-1185">Reference proteome</keyword>
<dbReference type="AlphaFoldDB" id="A0A835YRH5"/>
<dbReference type="GO" id="GO:0006368">
    <property type="term" value="P:transcription elongation by RNA polymerase II"/>
    <property type="evidence" value="ECO:0007669"/>
    <property type="project" value="InterPro"/>
</dbReference>
<organism evidence="5 6">
    <name type="scientific">Tribonema minus</name>
    <dbReference type="NCBI Taxonomy" id="303371"/>
    <lineage>
        <taxon>Eukaryota</taxon>
        <taxon>Sar</taxon>
        <taxon>Stramenopiles</taxon>
        <taxon>Ochrophyta</taxon>
        <taxon>PX clade</taxon>
        <taxon>Xanthophyceae</taxon>
        <taxon>Tribonematales</taxon>
        <taxon>Tribonemataceae</taxon>
        <taxon>Tribonema</taxon>
    </lineage>
</organism>
<proteinExistence type="inferred from homology"/>
<feature type="compositionally biased region" description="Low complexity" evidence="4">
    <location>
        <begin position="28"/>
        <end position="48"/>
    </location>
</feature>
<comment type="subcellular location">
    <subcellularLocation>
        <location evidence="1">Nucleus</location>
    </subcellularLocation>
</comment>
<evidence type="ECO:0000256" key="3">
    <source>
        <dbReference type="ARBA" id="ARBA00023242"/>
    </source>
</evidence>
<dbReference type="EMBL" id="JAFCMP010000412">
    <property type="protein sequence ID" value="KAG5180075.1"/>
    <property type="molecule type" value="Genomic_DNA"/>
</dbReference>
<comment type="similarity">
    <text evidence="2">Belongs to the PAF1 family.</text>
</comment>
<dbReference type="InterPro" id="IPR007133">
    <property type="entry name" value="RNA_pol_II-assoc_Paf1"/>
</dbReference>
<feature type="compositionally biased region" description="Basic and acidic residues" evidence="4">
    <location>
        <begin position="49"/>
        <end position="82"/>
    </location>
</feature>
<evidence type="ECO:0000256" key="2">
    <source>
        <dbReference type="ARBA" id="ARBA00007560"/>
    </source>
</evidence>
<dbReference type="Pfam" id="PF03985">
    <property type="entry name" value="Paf1"/>
    <property type="match status" value="1"/>
</dbReference>